<evidence type="ECO:0000256" key="1">
    <source>
        <dbReference type="SAM" id="Phobius"/>
    </source>
</evidence>
<dbReference type="Proteomes" id="UP000244450">
    <property type="component" value="Unassembled WGS sequence"/>
</dbReference>
<reference evidence="2 3" key="1">
    <citation type="submission" date="2018-04" db="EMBL/GenBank/DDBJ databases">
        <title>Chitinophaga fuyangensis sp. nov., isolated from soil in a chemical factory.</title>
        <authorList>
            <person name="Chen K."/>
        </authorList>
    </citation>
    <scope>NUCLEOTIDE SEQUENCE [LARGE SCALE GENOMIC DNA]</scope>
    <source>
        <strain evidence="2 3">LY-1</strain>
    </source>
</reference>
<dbReference type="RefSeq" id="WP_108686613.1">
    <property type="nucleotide sequence ID" value="NZ_QCYK01000002.1"/>
</dbReference>
<evidence type="ECO:0000313" key="2">
    <source>
        <dbReference type="EMBL" id="PUZ24772.1"/>
    </source>
</evidence>
<dbReference type="InterPro" id="IPR011990">
    <property type="entry name" value="TPR-like_helical_dom_sf"/>
</dbReference>
<organism evidence="2 3">
    <name type="scientific">Chitinophaga parva</name>
    <dbReference type="NCBI Taxonomy" id="2169414"/>
    <lineage>
        <taxon>Bacteria</taxon>
        <taxon>Pseudomonadati</taxon>
        <taxon>Bacteroidota</taxon>
        <taxon>Chitinophagia</taxon>
        <taxon>Chitinophagales</taxon>
        <taxon>Chitinophagaceae</taxon>
        <taxon>Chitinophaga</taxon>
    </lineage>
</organism>
<dbReference type="OrthoDB" id="1091348at2"/>
<keyword evidence="1" id="KW-0472">Membrane</keyword>
<gene>
    <name evidence="2" type="ORF">DCC81_10565</name>
</gene>
<dbReference type="Gene3D" id="1.25.40.10">
    <property type="entry name" value="Tetratricopeptide repeat domain"/>
    <property type="match status" value="1"/>
</dbReference>
<evidence type="ECO:0000313" key="3">
    <source>
        <dbReference type="Proteomes" id="UP000244450"/>
    </source>
</evidence>
<keyword evidence="1" id="KW-0812">Transmembrane</keyword>
<accession>A0A2T7BEP9</accession>
<comment type="caution">
    <text evidence="2">The sequence shown here is derived from an EMBL/GenBank/DDBJ whole genome shotgun (WGS) entry which is preliminary data.</text>
</comment>
<keyword evidence="3" id="KW-1185">Reference proteome</keyword>
<name>A0A2T7BEP9_9BACT</name>
<keyword evidence="1" id="KW-1133">Transmembrane helix</keyword>
<feature type="transmembrane region" description="Helical" evidence="1">
    <location>
        <begin position="76"/>
        <end position="96"/>
    </location>
</feature>
<evidence type="ECO:0008006" key="4">
    <source>
        <dbReference type="Google" id="ProtNLM"/>
    </source>
</evidence>
<protein>
    <recommendedName>
        <fullName evidence="4">Tetratricopeptide repeat protein</fullName>
    </recommendedName>
</protein>
<dbReference type="EMBL" id="QCYK01000002">
    <property type="protein sequence ID" value="PUZ24772.1"/>
    <property type="molecule type" value="Genomic_DNA"/>
</dbReference>
<dbReference type="AlphaFoldDB" id="A0A2T7BEP9"/>
<proteinExistence type="predicted"/>
<sequence>MLQKADYLEIDRYLNGLMTTDELIAFEIRVKESEALRAALARQQAKQLAHRSAFEKRTMHRPKEPDRRNDRLMPRLMLTIAVGACVVAMLLFISPWKKNIYLQFSSKEMPLPDSATPLQQQAAHAFNRRHFEAAITLLDQQLAQQPTDTLSMLHKGISLMEVGKVTDARAVLEKIANGQSDQRYEAAFYVALTYEQQHDRPNAMVWLAKIPEGSSSYEKAQQMMREIR</sequence>
<dbReference type="SUPFAM" id="SSF48452">
    <property type="entry name" value="TPR-like"/>
    <property type="match status" value="1"/>
</dbReference>